<accession>A0A3M6UH56</accession>
<keyword evidence="3" id="KW-1185">Reference proteome</keyword>
<evidence type="ECO:0000256" key="1">
    <source>
        <dbReference type="SAM" id="MobiDB-lite"/>
    </source>
</evidence>
<dbReference type="EMBL" id="RCHS01001541">
    <property type="protein sequence ID" value="RMX52981.1"/>
    <property type="molecule type" value="Genomic_DNA"/>
</dbReference>
<feature type="region of interest" description="Disordered" evidence="1">
    <location>
        <begin position="93"/>
        <end position="124"/>
    </location>
</feature>
<dbReference type="OrthoDB" id="10449083at2759"/>
<organism evidence="2 3">
    <name type="scientific">Pocillopora damicornis</name>
    <name type="common">Cauliflower coral</name>
    <name type="synonym">Millepora damicornis</name>
    <dbReference type="NCBI Taxonomy" id="46731"/>
    <lineage>
        <taxon>Eukaryota</taxon>
        <taxon>Metazoa</taxon>
        <taxon>Cnidaria</taxon>
        <taxon>Anthozoa</taxon>
        <taxon>Hexacorallia</taxon>
        <taxon>Scleractinia</taxon>
        <taxon>Astrocoeniina</taxon>
        <taxon>Pocilloporidae</taxon>
        <taxon>Pocillopora</taxon>
    </lineage>
</organism>
<evidence type="ECO:0000313" key="2">
    <source>
        <dbReference type="EMBL" id="RMX52981.1"/>
    </source>
</evidence>
<dbReference type="AlphaFoldDB" id="A0A3M6UH56"/>
<protein>
    <submittedName>
        <fullName evidence="2">Uncharacterized protein</fullName>
    </submittedName>
</protein>
<reference evidence="2 3" key="1">
    <citation type="journal article" date="2018" name="Sci. Rep.">
        <title>Comparative analysis of the Pocillopora damicornis genome highlights role of immune system in coral evolution.</title>
        <authorList>
            <person name="Cunning R."/>
            <person name="Bay R.A."/>
            <person name="Gillette P."/>
            <person name="Baker A.C."/>
            <person name="Traylor-Knowles N."/>
        </authorList>
    </citation>
    <scope>NUCLEOTIDE SEQUENCE [LARGE SCALE GENOMIC DNA]</scope>
    <source>
        <strain evidence="2">RSMAS</strain>
        <tissue evidence="2">Whole animal</tissue>
    </source>
</reference>
<proteinExistence type="predicted"/>
<sequence>MFFNYRPRFENSDFLGQLRAERRVANEIGLDLRAKFLKNVETLLQSFHQSGTCDTRDLKPTNGDAIEVIRMKMKSEAQKVLRVLDGRVEDDFSESEFEKPHDEELEDTSARCHVGSDSPKQPGSKKTYRYKCPICNENYTHIANHLKFFHKLKKEDVSKIRLQEKSKRIREAKSGNKRPLRPCPVKSCKWEGYRMDYHLPQKHNIKKGSKSVHVFKTKNKLKSDRFI</sequence>
<feature type="non-terminal residue" evidence="2">
    <location>
        <position position="227"/>
    </location>
</feature>
<dbReference type="Proteomes" id="UP000275408">
    <property type="component" value="Unassembled WGS sequence"/>
</dbReference>
<gene>
    <name evidence="2" type="ORF">pdam_00025093</name>
</gene>
<name>A0A3M6UH56_POCDA</name>
<feature type="compositionally biased region" description="Basic and acidic residues" evidence="1">
    <location>
        <begin position="93"/>
        <end position="102"/>
    </location>
</feature>
<evidence type="ECO:0000313" key="3">
    <source>
        <dbReference type="Proteomes" id="UP000275408"/>
    </source>
</evidence>
<comment type="caution">
    <text evidence="2">The sequence shown here is derived from an EMBL/GenBank/DDBJ whole genome shotgun (WGS) entry which is preliminary data.</text>
</comment>